<evidence type="ECO:0000313" key="2">
    <source>
        <dbReference type="Proteomes" id="UP000191901"/>
    </source>
</evidence>
<gene>
    <name evidence="1" type="ORF">XM38_008640</name>
</gene>
<sequence length="92" mass="9916">MDKTVLITGAPSGIGQATAGIFQQRGWRVAAAMQMESEGSSPEITAEAIYRAATDGSWWLRYTAGGNAGLLLGLRKVLPDPIFFTMIRRLMA</sequence>
<dbReference type="OrthoDB" id="9775296at2"/>
<dbReference type="SUPFAM" id="SSF51735">
    <property type="entry name" value="NAD(P)-binding Rossmann-fold domains"/>
    <property type="match status" value="1"/>
</dbReference>
<dbReference type="STRING" id="1641165.XM38_12065"/>
<dbReference type="AlphaFoldDB" id="A0A1Z3HHZ8"/>
<accession>A0A1Z3HHZ8</accession>
<dbReference type="EMBL" id="CP021983">
    <property type="protein sequence ID" value="ASC69934.1"/>
    <property type="molecule type" value="Genomic_DNA"/>
</dbReference>
<dbReference type="RefSeq" id="WP_088429156.1">
    <property type="nucleotide sequence ID" value="NZ_CP021983.2"/>
</dbReference>
<dbReference type="KEGG" id="hhg:XM38_008640"/>
<organism evidence="1 2">
    <name type="scientific">Halomicronema hongdechloris C2206</name>
    <dbReference type="NCBI Taxonomy" id="1641165"/>
    <lineage>
        <taxon>Bacteria</taxon>
        <taxon>Bacillati</taxon>
        <taxon>Cyanobacteriota</taxon>
        <taxon>Cyanophyceae</taxon>
        <taxon>Nodosilineales</taxon>
        <taxon>Nodosilineaceae</taxon>
        <taxon>Halomicronema</taxon>
    </lineage>
</organism>
<keyword evidence="2" id="KW-1185">Reference proteome</keyword>
<name>A0A1Z3HHZ8_9CYAN</name>
<evidence type="ECO:0000313" key="1">
    <source>
        <dbReference type="EMBL" id="ASC69934.1"/>
    </source>
</evidence>
<dbReference type="Gene3D" id="3.40.50.720">
    <property type="entry name" value="NAD(P)-binding Rossmann-like Domain"/>
    <property type="match status" value="1"/>
</dbReference>
<dbReference type="Proteomes" id="UP000191901">
    <property type="component" value="Chromosome"/>
</dbReference>
<proteinExistence type="predicted"/>
<protein>
    <submittedName>
        <fullName evidence="1">Uncharacterized protein</fullName>
    </submittedName>
</protein>
<reference evidence="1 2" key="1">
    <citation type="journal article" date="2016" name="Biochim. Biophys. Acta">
        <title>Characterization of red-shifted phycobilisomes isolated from the chlorophyll f-containing cyanobacterium Halomicronema hongdechloris.</title>
        <authorList>
            <person name="Li Y."/>
            <person name="Lin Y."/>
            <person name="Garvey C.J."/>
            <person name="Birch D."/>
            <person name="Corkery R.W."/>
            <person name="Loughlin P.C."/>
            <person name="Scheer H."/>
            <person name="Willows R.D."/>
            <person name="Chen M."/>
        </authorList>
    </citation>
    <scope>NUCLEOTIDE SEQUENCE [LARGE SCALE GENOMIC DNA]</scope>
    <source>
        <strain evidence="1 2">C2206</strain>
    </source>
</reference>
<dbReference type="InterPro" id="IPR036291">
    <property type="entry name" value="NAD(P)-bd_dom_sf"/>
</dbReference>